<protein>
    <submittedName>
        <fullName evidence="2">Uncharacterized protein</fullName>
    </submittedName>
</protein>
<reference evidence="2" key="1">
    <citation type="submission" date="2020-04" db="EMBL/GenBank/DDBJ databases">
        <title>Genome Assembly and Annotation of Botryosphaeria dothidea sdau 11-99, a Latent Pathogen of Apple Fruit Ring Rot in China.</title>
        <authorList>
            <person name="Yu C."/>
            <person name="Diao Y."/>
            <person name="Lu Q."/>
            <person name="Zhao J."/>
            <person name="Cui S."/>
            <person name="Peng C."/>
            <person name="He B."/>
            <person name="Liu H."/>
        </authorList>
    </citation>
    <scope>NUCLEOTIDE SEQUENCE [LARGE SCALE GENOMIC DNA]</scope>
    <source>
        <strain evidence="2">Sdau11-99</strain>
    </source>
</reference>
<organism evidence="2 3">
    <name type="scientific">Botryosphaeria dothidea</name>
    <dbReference type="NCBI Taxonomy" id="55169"/>
    <lineage>
        <taxon>Eukaryota</taxon>
        <taxon>Fungi</taxon>
        <taxon>Dikarya</taxon>
        <taxon>Ascomycota</taxon>
        <taxon>Pezizomycotina</taxon>
        <taxon>Dothideomycetes</taxon>
        <taxon>Dothideomycetes incertae sedis</taxon>
        <taxon>Botryosphaeriales</taxon>
        <taxon>Botryosphaeriaceae</taxon>
        <taxon>Botryosphaeria</taxon>
    </lineage>
</organism>
<evidence type="ECO:0000256" key="1">
    <source>
        <dbReference type="SAM" id="MobiDB-lite"/>
    </source>
</evidence>
<feature type="compositionally biased region" description="Basic and acidic residues" evidence="1">
    <location>
        <begin position="98"/>
        <end position="112"/>
    </location>
</feature>
<dbReference type="Pfam" id="PF04938">
    <property type="entry name" value="SIP1"/>
    <property type="match status" value="1"/>
</dbReference>
<comment type="caution">
    <text evidence="2">The sequence shown here is derived from an EMBL/GenBank/DDBJ whole genome shotgun (WGS) entry which is preliminary data.</text>
</comment>
<evidence type="ECO:0000313" key="3">
    <source>
        <dbReference type="Proteomes" id="UP000572817"/>
    </source>
</evidence>
<feature type="region of interest" description="Disordered" evidence="1">
    <location>
        <begin position="660"/>
        <end position="699"/>
    </location>
</feature>
<dbReference type="Gene3D" id="1.20.58.1070">
    <property type="match status" value="1"/>
</dbReference>
<dbReference type="EMBL" id="WWBZ02000016">
    <property type="protein sequence ID" value="KAF4310280.1"/>
    <property type="molecule type" value="Genomic_DNA"/>
</dbReference>
<evidence type="ECO:0000313" key="2">
    <source>
        <dbReference type="EMBL" id="KAF4310280.1"/>
    </source>
</evidence>
<feature type="region of interest" description="Disordered" evidence="1">
    <location>
        <begin position="1"/>
        <end position="242"/>
    </location>
</feature>
<feature type="compositionally biased region" description="Basic and acidic residues" evidence="1">
    <location>
        <begin position="663"/>
        <end position="679"/>
    </location>
</feature>
<keyword evidence="3" id="KW-1185">Reference proteome</keyword>
<dbReference type="GO" id="GO:0000387">
    <property type="term" value="P:spliceosomal snRNP assembly"/>
    <property type="evidence" value="ECO:0007669"/>
    <property type="project" value="InterPro"/>
</dbReference>
<dbReference type="InterPro" id="IPR035426">
    <property type="entry name" value="Gemin2/Brr1"/>
</dbReference>
<dbReference type="OrthoDB" id="428895at2759"/>
<feature type="region of interest" description="Disordered" evidence="1">
    <location>
        <begin position="527"/>
        <end position="551"/>
    </location>
</feature>
<name>A0A8H4IZ52_9PEZI</name>
<gene>
    <name evidence="2" type="ORF">GTA08_BOTSDO02053</name>
</gene>
<feature type="region of interest" description="Disordered" evidence="1">
    <location>
        <begin position="597"/>
        <end position="631"/>
    </location>
</feature>
<feature type="compositionally biased region" description="Basic and acidic residues" evidence="1">
    <location>
        <begin position="156"/>
        <end position="182"/>
    </location>
</feature>
<feature type="compositionally biased region" description="Basic and acidic residues" evidence="1">
    <location>
        <begin position="214"/>
        <end position="224"/>
    </location>
</feature>
<accession>A0A8H4IZ52</accession>
<proteinExistence type="predicted"/>
<feature type="compositionally biased region" description="Basic and acidic residues" evidence="1">
    <location>
        <begin position="80"/>
        <end position="91"/>
    </location>
</feature>
<feature type="compositionally biased region" description="Pro residues" evidence="1">
    <location>
        <begin position="34"/>
        <end position="43"/>
    </location>
</feature>
<feature type="compositionally biased region" description="Basic and acidic residues" evidence="1">
    <location>
        <begin position="124"/>
        <end position="147"/>
    </location>
</feature>
<sequence length="699" mass="79229">MSAPAKRKNMATTADGAQYNKRKRPDNYAAMLAMPPPLRPSPKPAAATTMNAPPKQKVIPPHARRDKWGKWTKNGPNKAIKNELADYKKPDTAAQDTKVSEKEGEADKDVKTEATVADVTTGAEVKEVSGADVKVDIEDYEGKRAEGNDYDTSDAEFLKDDKNKDDKVGNEGKFKDEDKHADWGTSDSEPGSPVDEPGTHFSTFTPMGQRKTIYKKERDVDGDKRPKKNNNNKKFEARRNPVYGQTSAFPVLEEEENGDGVANEDDFEAMRYLKQVMTEASGLPITFSGPKPDGHGMYDAGDMRGFYEDGAYVASSAPIIGPVMPPGYKNTAASNSTDEDELLEDEYMEEEIFEDEDFDIEMVDAQEEYHNRMLLRFNGFRKLMSQMPSEDKRASLSQSRWVMFPTHPPKAMRLAVRQWLRFFAEEPPHPVQVAQMDSYCVLQLLDILKRKLECFKDVEENISIWMFALLARLAEVIPIYCDDASIVREMALRALMVRVTFTGEHVPELEDKVPQYYNEDKDFFDHVDADPRQGKKQQGKEMKVKAESSSESAAVKKEESVGIEDLRKVLQEQKDLILRKEALMKRVGDMPPWESKRVAFGLEPRDTSDSEDEEEFEPPLEQSTVPNPNANTRTTLDMILAVACDVFGQKDLSKYMEIWGEQDYERTSEEEKEELKRMEEEDSRPSLPPMLSPIGSPLR</sequence>
<feature type="compositionally biased region" description="Acidic residues" evidence="1">
    <location>
        <begin position="609"/>
        <end position="618"/>
    </location>
</feature>
<dbReference type="AlphaFoldDB" id="A0A8H4IZ52"/>
<dbReference type="Proteomes" id="UP000572817">
    <property type="component" value="Unassembled WGS sequence"/>
</dbReference>